<keyword evidence="2" id="KW-0732">Signal</keyword>
<proteinExistence type="predicted"/>
<feature type="signal peptide" evidence="2">
    <location>
        <begin position="1"/>
        <end position="23"/>
    </location>
</feature>
<dbReference type="OrthoDB" id="3372193at2"/>
<feature type="chain" id="PRO_5038355102" description="Ig-like domain-containing protein" evidence="2">
    <location>
        <begin position="24"/>
        <end position="232"/>
    </location>
</feature>
<name>A0A1Z2L7S6_9ACTN</name>
<sequence length="232" mass="22243">MTSPRTHAGTRTLLATGAGLALTAALTLTGGGTAGADARAAGPTTVTPAGHHFAAKLTGKATFKAGPVTVTCTVSSSEPSAGGGASNQVPEAPGNHNDAGPVSSALNAPTYSSCTSSQAGVKAAITTSGAWSVALQHGSPVTATLGLPVGGFVVQTSGLASCTVTAAPVAAADIVSTFTNGSPSTLQVANVTVPIKVVGGFGCPTNATTSTFNATYEVTDATDPSSAITVTG</sequence>
<evidence type="ECO:0000256" key="2">
    <source>
        <dbReference type="SAM" id="SignalP"/>
    </source>
</evidence>
<dbReference type="Proteomes" id="UP000195755">
    <property type="component" value="Chromosome"/>
</dbReference>
<evidence type="ECO:0008006" key="5">
    <source>
        <dbReference type="Google" id="ProtNLM"/>
    </source>
</evidence>
<evidence type="ECO:0000313" key="4">
    <source>
        <dbReference type="Proteomes" id="UP000195755"/>
    </source>
</evidence>
<protein>
    <recommendedName>
        <fullName evidence="5">Ig-like domain-containing protein</fullName>
    </recommendedName>
</protein>
<feature type="region of interest" description="Disordered" evidence="1">
    <location>
        <begin position="74"/>
        <end position="104"/>
    </location>
</feature>
<dbReference type="AlphaFoldDB" id="A0A1Z2L7S6"/>
<dbReference type="EMBL" id="CP021744">
    <property type="protein sequence ID" value="ARZ70345.1"/>
    <property type="molecule type" value="Genomic_DNA"/>
</dbReference>
<dbReference type="InterPro" id="IPR006311">
    <property type="entry name" value="TAT_signal"/>
</dbReference>
<dbReference type="RefSeq" id="WP_087928306.1">
    <property type="nucleotide sequence ID" value="NZ_CP021744.1"/>
</dbReference>
<gene>
    <name evidence="3" type="ORF">SMD11_4752</name>
</gene>
<dbReference type="KEGG" id="salj:SMD11_4752"/>
<evidence type="ECO:0000313" key="3">
    <source>
        <dbReference type="EMBL" id="ARZ70345.1"/>
    </source>
</evidence>
<accession>A0A1Z2L7S6</accession>
<reference evidence="3 4" key="1">
    <citation type="submission" date="2017-06" db="EMBL/GenBank/DDBJ databases">
        <title>Streptomyces albireticuli Genome sequencing and assembly.</title>
        <authorList>
            <person name="Wang Y."/>
            <person name="Du B."/>
            <person name="Ding Y."/>
            <person name="Liu H."/>
            <person name="Hou Q."/>
            <person name="Liu K."/>
            <person name="Yao L."/>
            <person name="Wang C."/>
        </authorList>
    </citation>
    <scope>NUCLEOTIDE SEQUENCE [LARGE SCALE GENOMIC DNA]</scope>
    <source>
        <strain evidence="3 4">MDJK11</strain>
    </source>
</reference>
<evidence type="ECO:0000256" key="1">
    <source>
        <dbReference type="SAM" id="MobiDB-lite"/>
    </source>
</evidence>
<dbReference type="PROSITE" id="PS51318">
    <property type="entry name" value="TAT"/>
    <property type="match status" value="1"/>
</dbReference>
<organism evidence="3 4">
    <name type="scientific">Streptomyces albireticuli</name>
    <dbReference type="NCBI Taxonomy" id="1940"/>
    <lineage>
        <taxon>Bacteria</taxon>
        <taxon>Bacillati</taxon>
        <taxon>Actinomycetota</taxon>
        <taxon>Actinomycetes</taxon>
        <taxon>Kitasatosporales</taxon>
        <taxon>Streptomycetaceae</taxon>
        <taxon>Streptomyces</taxon>
    </lineage>
</organism>